<keyword evidence="2" id="KW-1185">Reference proteome</keyword>
<dbReference type="SUPFAM" id="SSF52151">
    <property type="entry name" value="FabD/lysophospholipase-like"/>
    <property type="match status" value="1"/>
</dbReference>
<gene>
    <name evidence="1" type="ORF">ODALV1_LOCUS4786</name>
</gene>
<organism evidence="1 2">
    <name type="scientific">Orchesella dallaii</name>
    <dbReference type="NCBI Taxonomy" id="48710"/>
    <lineage>
        <taxon>Eukaryota</taxon>
        <taxon>Metazoa</taxon>
        <taxon>Ecdysozoa</taxon>
        <taxon>Arthropoda</taxon>
        <taxon>Hexapoda</taxon>
        <taxon>Collembola</taxon>
        <taxon>Entomobryomorpha</taxon>
        <taxon>Entomobryoidea</taxon>
        <taxon>Orchesellidae</taxon>
        <taxon>Orchesellinae</taxon>
        <taxon>Orchesella</taxon>
    </lineage>
</organism>
<sequence>MGSFLGALYALYENIQVVEYRAKELWEELKNPHRYIKDIAFPPLTPLTRGMSFSGMIMYFFGNRQIEDLYIPYFCVSTDLDDSRSRTHMSGINFIWYRLWYL</sequence>
<accession>A0ABP1Q0K5</accession>
<reference evidence="1 2" key="1">
    <citation type="submission" date="2024-08" db="EMBL/GenBank/DDBJ databases">
        <authorList>
            <person name="Cucini C."/>
            <person name="Frati F."/>
        </authorList>
    </citation>
    <scope>NUCLEOTIDE SEQUENCE [LARGE SCALE GENOMIC DNA]</scope>
</reference>
<protein>
    <submittedName>
        <fullName evidence="1">Uncharacterized protein</fullName>
    </submittedName>
</protein>
<dbReference type="Proteomes" id="UP001642540">
    <property type="component" value="Unassembled WGS sequence"/>
</dbReference>
<name>A0ABP1Q0K5_9HEXA</name>
<proteinExistence type="predicted"/>
<comment type="caution">
    <text evidence="1">The sequence shown here is derived from an EMBL/GenBank/DDBJ whole genome shotgun (WGS) entry which is preliminary data.</text>
</comment>
<evidence type="ECO:0000313" key="1">
    <source>
        <dbReference type="EMBL" id="CAL8080943.1"/>
    </source>
</evidence>
<evidence type="ECO:0000313" key="2">
    <source>
        <dbReference type="Proteomes" id="UP001642540"/>
    </source>
</evidence>
<dbReference type="EMBL" id="CAXLJM020000014">
    <property type="protein sequence ID" value="CAL8080943.1"/>
    <property type="molecule type" value="Genomic_DNA"/>
</dbReference>
<dbReference type="InterPro" id="IPR016035">
    <property type="entry name" value="Acyl_Trfase/lysoPLipase"/>
</dbReference>